<evidence type="ECO:0000313" key="3">
    <source>
        <dbReference type="Proteomes" id="UP000198588"/>
    </source>
</evidence>
<dbReference type="OrthoDB" id="8420641at2"/>
<evidence type="ECO:0000313" key="2">
    <source>
        <dbReference type="EMBL" id="SDA92453.1"/>
    </source>
</evidence>
<dbReference type="RefSeq" id="WP_143019489.1">
    <property type="nucleotide sequence ID" value="NZ_FMXM01000017.1"/>
</dbReference>
<name>A0A1G5ZDV2_9HYPH</name>
<proteinExistence type="predicted"/>
<evidence type="ECO:0000256" key="1">
    <source>
        <dbReference type="SAM" id="SignalP"/>
    </source>
</evidence>
<gene>
    <name evidence="2" type="ORF">SAMN02927914_04729</name>
</gene>
<reference evidence="2 3" key="1">
    <citation type="submission" date="2016-10" db="EMBL/GenBank/DDBJ databases">
        <authorList>
            <person name="de Groot N.N."/>
        </authorList>
    </citation>
    <scope>NUCLEOTIDE SEQUENCE [LARGE SCALE GENOMIC DNA]</scope>
    <source>
        <strain evidence="2 3">CGMCC 1.12097</strain>
    </source>
</reference>
<dbReference type="AlphaFoldDB" id="A0A1G5ZDV2"/>
<protein>
    <submittedName>
        <fullName evidence="2">Uncharacterized protein</fullName>
    </submittedName>
</protein>
<sequence>MRRSARILIPALAVVSTEAIAHEWYTGKTDPVTGFNCCAGSDCAPIPDSEVKEMPGGYIYLPTGEFIPHLRVQHSHDWQFHRCIYQSEFFNLDQGSFRKGDTRCFFAPHTEIGAAF</sequence>
<keyword evidence="1" id="KW-0732">Signal</keyword>
<dbReference type="EMBL" id="FMXM01000017">
    <property type="protein sequence ID" value="SDA92453.1"/>
    <property type="molecule type" value="Genomic_DNA"/>
</dbReference>
<feature type="chain" id="PRO_5011511677" evidence="1">
    <location>
        <begin position="22"/>
        <end position="116"/>
    </location>
</feature>
<dbReference type="Proteomes" id="UP000198588">
    <property type="component" value="Unassembled WGS sequence"/>
</dbReference>
<feature type="signal peptide" evidence="1">
    <location>
        <begin position="1"/>
        <end position="21"/>
    </location>
</feature>
<organism evidence="2 3">
    <name type="scientific">Mesorhizobium qingshengii</name>
    <dbReference type="NCBI Taxonomy" id="1165689"/>
    <lineage>
        <taxon>Bacteria</taxon>
        <taxon>Pseudomonadati</taxon>
        <taxon>Pseudomonadota</taxon>
        <taxon>Alphaproteobacteria</taxon>
        <taxon>Hyphomicrobiales</taxon>
        <taxon>Phyllobacteriaceae</taxon>
        <taxon>Mesorhizobium</taxon>
    </lineage>
</organism>
<accession>A0A1G5ZDV2</accession>